<evidence type="ECO:0000256" key="2">
    <source>
        <dbReference type="ARBA" id="ARBA00022723"/>
    </source>
</evidence>
<keyword evidence="7" id="KW-1185">Reference proteome</keyword>
<dbReference type="PANTHER" id="PTHR11709:SF504">
    <property type="entry name" value="PLASTOCYANIN-LIKE DOMAIN-CONTAINING PROTEIN"/>
    <property type="match status" value="1"/>
</dbReference>
<dbReference type="Pfam" id="PF07732">
    <property type="entry name" value="Cu-oxidase_3"/>
    <property type="match status" value="1"/>
</dbReference>
<dbReference type="InterPro" id="IPR011707">
    <property type="entry name" value="Cu-oxidase-like_N"/>
</dbReference>
<organism evidence="6 7">
    <name type="scientific">Mya arenaria</name>
    <name type="common">Soft-shell clam</name>
    <dbReference type="NCBI Taxonomy" id="6604"/>
    <lineage>
        <taxon>Eukaryota</taxon>
        <taxon>Metazoa</taxon>
        <taxon>Spiralia</taxon>
        <taxon>Lophotrochozoa</taxon>
        <taxon>Mollusca</taxon>
        <taxon>Bivalvia</taxon>
        <taxon>Autobranchia</taxon>
        <taxon>Heteroconchia</taxon>
        <taxon>Euheterodonta</taxon>
        <taxon>Imparidentia</taxon>
        <taxon>Neoheterodontei</taxon>
        <taxon>Myida</taxon>
        <taxon>Myoidea</taxon>
        <taxon>Myidae</taxon>
        <taxon>Mya</taxon>
    </lineage>
</organism>
<feature type="domain" description="Plastocyanin-like" evidence="5">
    <location>
        <begin position="60"/>
        <end position="134"/>
    </location>
</feature>
<dbReference type="PROSITE" id="PS00079">
    <property type="entry name" value="MULTICOPPER_OXIDASE1"/>
    <property type="match status" value="1"/>
</dbReference>
<dbReference type="InterPro" id="IPR011706">
    <property type="entry name" value="Cu-oxidase_C"/>
</dbReference>
<evidence type="ECO:0000259" key="4">
    <source>
        <dbReference type="Pfam" id="PF07731"/>
    </source>
</evidence>
<dbReference type="InterPro" id="IPR002355">
    <property type="entry name" value="Cu_oxidase_Cu_BS"/>
</dbReference>
<dbReference type="InterPro" id="IPR045087">
    <property type="entry name" value="Cu-oxidase_fam"/>
</dbReference>
<dbReference type="InterPro" id="IPR008972">
    <property type="entry name" value="Cupredoxin"/>
</dbReference>
<dbReference type="InterPro" id="IPR033138">
    <property type="entry name" value="Cu_oxidase_CS"/>
</dbReference>
<sequence>MDWDYAPMRRNLVGPDTFQSRRHIENRDDQIGSVYRKVLFRGYTDDTFTQQIPVPDWMGIVGPIVKGEEGDSVKILFKNMANKQSFSIHPHGFFYNKQGEGALYEDGTFGADKLDDHVSPGETHLYIWNVTARHAPTADDDACVAWGYHGHRNPARDIATGLVGFGLICKKGTLDANGKRKDVDKEFVVYADIADESMSFCFDDSIQKCGQPDVCQARAVTLNVFSQSKTTLNSTSKRNALFKDTGDGDFRLSNLMRHINGYVYGNQPPFQMCPGERAVFYVMSLNLGNHIMRILGHTMIIKHRRNLAHVTEGMTAFVDVSNKPVPSKISGVGRRRMPGRTRTYYLAIEEIIWDYAPGLTHDSSVFLQQGPDRIGSRYKKAVYRLYTDATFTTPVIRGDRNIHLGFTGPPIKGEVGDRIVVVLNNKASREYSFLAGGVSMSKENEGAVYKQSVGATTASGVRVAPGATTRYTFFVSPIDAPTKIDPDCLTYIYRSAVDLEKDFYSGLLGPMLICKRGTLDRAGSQVRSNKLSYSSFSLYRFAFRYSCSSFLNYWIICNHFLHKCIHLMRHVNREFFLNFLVVDENLSHYLTENINMYATSPANVDTDDGGFQLSNKIRAINGFTFGTLPGLNMCYGDRVTWHVYTLGPGIDNHHVTFEGNNFMFDGMNIDTVSVFPGMGQTVRMIPDQLGRSRLRCGQLGLEREGMFAWYNVSSCGNRIKPSPLQGPGFTRRYYIGAIDVDWDYAPNKVHPITGESLFEPTSPSFIYVRDGSDFVGTIYTKTVFREFTDNTFTQMKPHPENLGVIGPFIRGNVGDTIEIHLKNMATFPLNIVPKNLPFADGSVISNALPTDPGNVGIYRFSIPHRSGPKKNQPNCVGTIYTSRLDPLKDAHSGLIGPMIICKTGTLDQGGKRTDNINVEFSTAFFTFNENLSHHSTANFAARAPGRVNVADPEFVQSNLYFAINGRIYGNLNGLDMKVGDMSAWYVFAMGSVFGVHTVHFHGQVYLRRTKITVRGDVLEVYSGTYETVEMQAYNPGTWLFHCHVAPHVMAGMETFYRIKKVTVINLRADHLGLTNKRGTRQIAQRFILYLCGQSPGKYNDPQRLL</sequence>
<evidence type="ECO:0000256" key="3">
    <source>
        <dbReference type="ARBA" id="ARBA00023002"/>
    </source>
</evidence>
<dbReference type="Proteomes" id="UP001164746">
    <property type="component" value="Chromosome 11"/>
</dbReference>
<proteinExistence type="inferred from homology"/>
<evidence type="ECO:0000256" key="1">
    <source>
        <dbReference type="ARBA" id="ARBA00010609"/>
    </source>
</evidence>
<keyword evidence="2" id="KW-0479">Metal-binding</keyword>
<evidence type="ECO:0000259" key="5">
    <source>
        <dbReference type="Pfam" id="PF07732"/>
    </source>
</evidence>
<dbReference type="Pfam" id="PF07731">
    <property type="entry name" value="Cu-oxidase_2"/>
    <property type="match status" value="1"/>
</dbReference>
<reference evidence="6" key="1">
    <citation type="submission" date="2022-11" db="EMBL/GenBank/DDBJ databases">
        <title>Centuries of genome instability and evolution in soft-shell clam transmissible cancer (bioRxiv).</title>
        <authorList>
            <person name="Hart S.F.M."/>
            <person name="Yonemitsu M.A."/>
            <person name="Giersch R.M."/>
            <person name="Beal B.F."/>
            <person name="Arriagada G."/>
            <person name="Davis B.W."/>
            <person name="Ostrander E.A."/>
            <person name="Goff S.P."/>
            <person name="Metzger M.J."/>
        </authorList>
    </citation>
    <scope>NUCLEOTIDE SEQUENCE</scope>
    <source>
        <strain evidence="6">MELC-2E11</strain>
        <tissue evidence="6">Siphon/mantle</tissue>
    </source>
</reference>
<protein>
    <submittedName>
        <fullName evidence="6">HPHL1-like protein</fullName>
    </submittedName>
</protein>
<dbReference type="Gene3D" id="2.60.40.420">
    <property type="entry name" value="Cupredoxins - blue copper proteins"/>
    <property type="match status" value="4"/>
</dbReference>
<dbReference type="PROSITE" id="PS00080">
    <property type="entry name" value="MULTICOPPER_OXIDASE2"/>
    <property type="match status" value="1"/>
</dbReference>
<accession>A0ABY7FHK5</accession>
<dbReference type="SUPFAM" id="SSF49503">
    <property type="entry name" value="Cupredoxins"/>
    <property type="match status" value="6"/>
</dbReference>
<gene>
    <name evidence="6" type="ORF">MAR_002079</name>
</gene>
<dbReference type="PANTHER" id="PTHR11709">
    <property type="entry name" value="MULTI-COPPER OXIDASE"/>
    <property type="match status" value="1"/>
</dbReference>
<dbReference type="EMBL" id="CP111022">
    <property type="protein sequence ID" value="WAR20241.1"/>
    <property type="molecule type" value="Genomic_DNA"/>
</dbReference>
<feature type="domain" description="Plastocyanin-like" evidence="4">
    <location>
        <begin position="960"/>
        <end position="1053"/>
    </location>
</feature>
<evidence type="ECO:0000313" key="7">
    <source>
        <dbReference type="Proteomes" id="UP001164746"/>
    </source>
</evidence>
<name>A0ABY7FHK5_MYAAR</name>
<comment type="similarity">
    <text evidence="1">Belongs to the multicopper oxidase family.</text>
</comment>
<evidence type="ECO:0000313" key="6">
    <source>
        <dbReference type="EMBL" id="WAR20241.1"/>
    </source>
</evidence>
<keyword evidence="3" id="KW-0560">Oxidoreductase</keyword>